<evidence type="ECO:0000256" key="7">
    <source>
        <dbReference type="ARBA" id="ARBA00025469"/>
    </source>
</evidence>
<keyword evidence="18" id="KW-1185">Reference proteome</keyword>
<comment type="similarity">
    <text evidence="3 8 10">Belongs to the elongation factor P family.</text>
</comment>
<evidence type="ECO:0000256" key="3">
    <source>
        <dbReference type="ARBA" id="ARBA00009479"/>
    </source>
</evidence>
<evidence type="ECO:0000256" key="2">
    <source>
        <dbReference type="ARBA" id="ARBA00004815"/>
    </source>
</evidence>
<dbReference type="EMBL" id="LDQV01000020">
    <property type="protein sequence ID" value="KTR26835.1"/>
    <property type="molecule type" value="Genomic_DNA"/>
</dbReference>
<dbReference type="CDD" id="cd05794">
    <property type="entry name" value="S1_EF-P_repeat_2"/>
    <property type="match status" value="1"/>
</dbReference>
<dbReference type="HAMAP" id="MF_00141">
    <property type="entry name" value="EF_P"/>
    <property type="match status" value="1"/>
</dbReference>
<dbReference type="UniPathway" id="UPA00345"/>
<dbReference type="AlphaFoldDB" id="A0A0V8GFZ9"/>
<dbReference type="SMART" id="SM00841">
    <property type="entry name" value="Elong-fact-P_C"/>
    <property type="match status" value="1"/>
</dbReference>
<dbReference type="Gene3D" id="2.30.30.30">
    <property type="match status" value="1"/>
</dbReference>
<evidence type="ECO:0000259" key="12">
    <source>
        <dbReference type="SMART" id="SM01185"/>
    </source>
</evidence>
<proteinExistence type="inferred from homology"/>
<dbReference type="PANTHER" id="PTHR30053">
    <property type="entry name" value="ELONGATION FACTOR P"/>
    <property type="match status" value="1"/>
</dbReference>
<keyword evidence="6 8" id="KW-0648">Protein biosynthesis</keyword>
<dbReference type="NCBIfam" id="TIGR00038">
    <property type="entry name" value="efp"/>
    <property type="match status" value="1"/>
</dbReference>
<keyword evidence="5 8" id="KW-0251">Elongation factor</keyword>
<dbReference type="GO" id="GO:0043043">
    <property type="term" value="P:peptide biosynthetic process"/>
    <property type="evidence" value="ECO:0007669"/>
    <property type="project" value="InterPro"/>
</dbReference>
<accession>A0A0V8GFZ9</accession>
<evidence type="ECO:0000256" key="5">
    <source>
        <dbReference type="ARBA" id="ARBA00022768"/>
    </source>
</evidence>
<sequence length="188" mass="21035">MVSVNDLKTGLTIKTSDGMIWQVLEFQHVKPGKGAAFVRTKMRNIRNGNIQEMTFRGGERVERAHIERNKMQYLYPMGETYVFMDTESYEQLELTTAQVEAALPYLLENMEVQIAVYNGEILGLELPNTVVMTIVEAEPGVKGDTASNVKKNATVETGHIIQVPLFIEAGEKVTVDTRTGDFTGRYNG</sequence>
<evidence type="ECO:0000313" key="14">
    <source>
        <dbReference type="EMBL" id="KTR26835.1"/>
    </source>
</evidence>
<feature type="domain" description="Elongation factor P C-terminal" evidence="11">
    <location>
        <begin position="130"/>
        <end position="185"/>
    </location>
</feature>
<dbReference type="CDD" id="cd04470">
    <property type="entry name" value="S1_EF-P_repeat_1"/>
    <property type="match status" value="1"/>
</dbReference>
<dbReference type="GO" id="GO:0003746">
    <property type="term" value="F:translation elongation factor activity"/>
    <property type="evidence" value="ECO:0007669"/>
    <property type="project" value="UniProtKB-UniRule"/>
</dbReference>
<evidence type="ECO:0000256" key="10">
    <source>
        <dbReference type="RuleBase" id="RU004389"/>
    </source>
</evidence>
<dbReference type="GO" id="GO:0005829">
    <property type="term" value="C:cytosol"/>
    <property type="evidence" value="ECO:0007669"/>
    <property type="project" value="UniProtKB-ARBA"/>
</dbReference>
<comment type="subcellular location">
    <subcellularLocation>
        <location evidence="1 8">Cytoplasm</location>
    </subcellularLocation>
</comment>
<dbReference type="EMBL" id="JBAWKY010000002">
    <property type="protein sequence ID" value="MEI4462474.1"/>
    <property type="molecule type" value="Genomic_DNA"/>
</dbReference>
<dbReference type="FunFam" id="2.40.50.140:FF:000009">
    <property type="entry name" value="Elongation factor P"/>
    <property type="match status" value="1"/>
</dbReference>
<keyword evidence="4 8" id="KW-0963">Cytoplasm</keyword>
<dbReference type="SUPFAM" id="SSF50249">
    <property type="entry name" value="Nucleic acid-binding proteins"/>
    <property type="match status" value="2"/>
</dbReference>
<feature type="domain" description="Translation elongation factor P/YeiP central" evidence="12">
    <location>
        <begin position="68"/>
        <end position="122"/>
    </location>
</feature>
<evidence type="ECO:0000313" key="16">
    <source>
        <dbReference type="Proteomes" id="UP000053797"/>
    </source>
</evidence>
<reference evidence="15 18" key="3">
    <citation type="submission" date="2023-12" db="EMBL/GenBank/DDBJ databases">
        <authorList>
            <person name="Easwaran N."/>
            <person name="Lazarus H.P.S."/>
        </authorList>
    </citation>
    <scope>NUCLEOTIDE SEQUENCE [LARGE SCALE GENOMIC DNA]</scope>
    <source>
        <strain evidence="15 18">VIT-2023</strain>
    </source>
</reference>
<dbReference type="GeneID" id="90836074"/>
<dbReference type="InterPro" id="IPR013185">
    <property type="entry name" value="Transl_elong_KOW-like"/>
</dbReference>
<dbReference type="Proteomes" id="UP000072605">
    <property type="component" value="Unassembled WGS sequence"/>
</dbReference>
<dbReference type="EMBL" id="LNQL01000002">
    <property type="protein sequence ID" value="KSU49223.1"/>
    <property type="molecule type" value="Genomic_DNA"/>
</dbReference>
<dbReference type="SMART" id="SM01185">
    <property type="entry name" value="EFP"/>
    <property type="match status" value="1"/>
</dbReference>
<name>A0A0V8GFZ9_9BACL</name>
<dbReference type="RefSeq" id="WP_023467577.1">
    <property type="nucleotide sequence ID" value="NZ_FMYN01000002.1"/>
</dbReference>
<dbReference type="SUPFAM" id="SSF50104">
    <property type="entry name" value="Translation proteins SH3-like domain"/>
    <property type="match status" value="1"/>
</dbReference>
<dbReference type="Pfam" id="PF08207">
    <property type="entry name" value="EFP_N"/>
    <property type="match status" value="1"/>
</dbReference>
<evidence type="ECO:0000256" key="8">
    <source>
        <dbReference type="HAMAP-Rule" id="MF_00141"/>
    </source>
</evidence>
<dbReference type="PANTHER" id="PTHR30053:SF12">
    <property type="entry name" value="ELONGATION FACTOR P (EF-P) FAMILY PROTEIN"/>
    <property type="match status" value="1"/>
</dbReference>
<dbReference type="PROSITE" id="PS01275">
    <property type="entry name" value="EFP"/>
    <property type="match status" value="1"/>
</dbReference>
<dbReference type="FunFam" id="2.30.30.30:FF:000003">
    <property type="entry name" value="Elongation factor P"/>
    <property type="match status" value="1"/>
</dbReference>
<evidence type="ECO:0000259" key="11">
    <source>
        <dbReference type="SMART" id="SM00841"/>
    </source>
</evidence>
<dbReference type="Gene3D" id="2.40.50.140">
    <property type="entry name" value="Nucleic acid-binding proteins"/>
    <property type="match status" value="2"/>
</dbReference>
<comment type="function">
    <text evidence="7 8">Involved in peptide bond synthesis. Stimulates efficient translation and peptide-bond synthesis on native or reconstituted 70S ribosomes in vitro. Probably functions indirectly by altering the affinity of the ribosome for aminoacyl-tRNA, thus increasing their reactivity as acceptors for peptidyl transferase.</text>
</comment>
<reference evidence="13 16" key="1">
    <citation type="journal article" date="2015" name="Int. J. Syst. Evol. Microbiol.">
        <title>Exiguobacterium enclense sp. nov., isolated from sediment.</title>
        <authorList>
            <person name="Dastager S.G."/>
            <person name="Mawlankar R."/>
            <person name="Sonalkar V.V."/>
            <person name="Thorat M.N."/>
            <person name="Mual P."/>
            <person name="Verma A."/>
            <person name="Krishnamurthi S."/>
            <person name="Tang S.K."/>
            <person name="Li W.J."/>
        </authorList>
    </citation>
    <scope>NUCLEOTIDE SEQUENCE [LARGE SCALE GENOMIC DNA]</scope>
    <source>
        <strain evidence="13 16">NIO-1109</strain>
    </source>
</reference>
<dbReference type="Pfam" id="PF09285">
    <property type="entry name" value="Elong-fact-P_C"/>
    <property type="match status" value="1"/>
</dbReference>
<evidence type="ECO:0000256" key="4">
    <source>
        <dbReference type="ARBA" id="ARBA00022490"/>
    </source>
</evidence>
<dbReference type="InterPro" id="IPR014722">
    <property type="entry name" value="Rib_uL2_dom2"/>
</dbReference>
<organism evidence="13 16">
    <name type="scientific">Exiguobacterium indicum</name>
    <dbReference type="NCBI Taxonomy" id="296995"/>
    <lineage>
        <taxon>Bacteria</taxon>
        <taxon>Bacillati</taxon>
        <taxon>Bacillota</taxon>
        <taxon>Bacilli</taxon>
        <taxon>Bacillales</taxon>
        <taxon>Bacillales Family XII. Incertae Sedis</taxon>
        <taxon>Exiguobacterium</taxon>
    </lineage>
</organism>
<dbReference type="PIRSF" id="PIRSF005901">
    <property type="entry name" value="EF-P"/>
    <property type="match status" value="1"/>
</dbReference>
<comment type="caution">
    <text evidence="13">The sequence shown here is derived from an EMBL/GenBank/DDBJ whole genome shotgun (WGS) entry which is preliminary data.</text>
</comment>
<dbReference type="InterPro" id="IPR001059">
    <property type="entry name" value="Transl_elong_P/YeiP_cen"/>
</dbReference>
<dbReference type="InterPro" id="IPR008991">
    <property type="entry name" value="Translation_prot_SH3-like_sf"/>
</dbReference>
<dbReference type="InterPro" id="IPR011768">
    <property type="entry name" value="Transl_elongation_fac_P"/>
</dbReference>
<evidence type="ECO:0000313" key="17">
    <source>
        <dbReference type="Proteomes" id="UP000072605"/>
    </source>
</evidence>
<dbReference type="InterPro" id="IPR012340">
    <property type="entry name" value="NA-bd_OB-fold"/>
</dbReference>
<dbReference type="InterPro" id="IPR015365">
    <property type="entry name" value="Elong-fact-P_C"/>
</dbReference>
<dbReference type="OrthoDB" id="9801844at2"/>
<dbReference type="NCBIfam" id="NF001810">
    <property type="entry name" value="PRK00529.1"/>
    <property type="match status" value="1"/>
</dbReference>
<reference evidence="14 17" key="2">
    <citation type="journal article" date="2016" name="Front. Microbiol.">
        <title>Genomic Resource of Rice Seed Associated Bacteria.</title>
        <authorList>
            <person name="Midha S."/>
            <person name="Bansal K."/>
            <person name="Sharma S."/>
            <person name="Kumar N."/>
            <person name="Patil P.P."/>
            <person name="Chaudhry V."/>
            <person name="Patil P.B."/>
        </authorList>
    </citation>
    <scope>NUCLEOTIDE SEQUENCE [LARGE SCALE GENOMIC DNA]</scope>
    <source>
        <strain evidence="14 17">RSA11</strain>
    </source>
</reference>
<dbReference type="FunFam" id="2.40.50.140:FF:000004">
    <property type="entry name" value="Elongation factor P"/>
    <property type="match status" value="1"/>
</dbReference>
<protein>
    <recommendedName>
        <fullName evidence="8 9">Elongation factor P</fullName>
        <shortName evidence="8">EF-P</shortName>
    </recommendedName>
</protein>
<evidence type="ECO:0000256" key="9">
    <source>
        <dbReference type="NCBIfam" id="TIGR00038"/>
    </source>
</evidence>
<dbReference type="Proteomes" id="UP001387110">
    <property type="component" value="Unassembled WGS sequence"/>
</dbReference>
<evidence type="ECO:0000313" key="18">
    <source>
        <dbReference type="Proteomes" id="UP001387110"/>
    </source>
</evidence>
<gene>
    <name evidence="8 15" type="primary">efp</name>
    <name evidence="13" type="ORF">AS033_07575</name>
    <name evidence="14" type="ORF">RSA11_08400</name>
    <name evidence="15" type="ORF">SZL87_08585</name>
</gene>
<evidence type="ECO:0000313" key="13">
    <source>
        <dbReference type="EMBL" id="KSU49223.1"/>
    </source>
</evidence>
<comment type="pathway">
    <text evidence="2 8">Protein biosynthesis; polypeptide chain elongation.</text>
</comment>
<evidence type="ECO:0000256" key="1">
    <source>
        <dbReference type="ARBA" id="ARBA00004496"/>
    </source>
</evidence>
<dbReference type="Proteomes" id="UP000053797">
    <property type="component" value="Unassembled WGS sequence"/>
</dbReference>
<dbReference type="InterPro" id="IPR013852">
    <property type="entry name" value="Transl_elong_P/YeiP_CS"/>
</dbReference>
<dbReference type="Pfam" id="PF01132">
    <property type="entry name" value="EFP"/>
    <property type="match status" value="1"/>
</dbReference>
<dbReference type="SMR" id="A0A0V8GFZ9"/>
<dbReference type="InterPro" id="IPR020599">
    <property type="entry name" value="Transl_elong_fac_P/YeiP"/>
</dbReference>
<evidence type="ECO:0000313" key="15">
    <source>
        <dbReference type="EMBL" id="MEI4462474.1"/>
    </source>
</evidence>
<evidence type="ECO:0000256" key="6">
    <source>
        <dbReference type="ARBA" id="ARBA00022917"/>
    </source>
</evidence>